<dbReference type="EMBL" id="SMMG02000006">
    <property type="protein sequence ID" value="KAA3468810.1"/>
    <property type="molecule type" value="Genomic_DNA"/>
</dbReference>
<gene>
    <name evidence="1" type="ORF">EPI10_014663</name>
</gene>
<organism evidence="1 2">
    <name type="scientific">Gossypium australe</name>
    <dbReference type="NCBI Taxonomy" id="47621"/>
    <lineage>
        <taxon>Eukaryota</taxon>
        <taxon>Viridiplantae</taxon>
        <taxon>Streptophyta</taxon>
        <taxon>Embryophyta</taxon>
        <taxon>Tracheophyta</taxon>
        <taxon>Spermatophyta</taxon>
        <taxon>Magnoliopsida</taxon>
        <taxon>eudicotyledons</taxon>
        <taxon>Gunneridae</taxon>
        <taxon>Pentapetalae</taxon>
        <taxon>rosids</taxon>
        <taxon>malvids</taxon>
        <taxon>Malvales</taxon>
        <taxon>Malvaceae</taxon>
        <taxon>Malvoideae</taxon>
        <taxon>Gossypium</taxon>
    </lineage>
</organism>
<evidence type="ECO:0000313" key="2">
    <source>
        <dbReference type="Proteomes" id="UP000325315"/>
    </source>
</evidence>
<dbReference type="Proteomes" id="UP000325315">
    <property type="component" value="Unassembled WGS sequence"/>
</dbReference>
<protein>
    <submittedName>
        <fullName evidence="1">Uncharacterized protein</fullName>
    </submittedName>
</protein>
<evidence type="ECO:0000313" key="1">
    <source>
        <dbReference type="EMBL" id="KAA3468810.1"/>
    </source>
</evidence>
<sequence length="95" mass="10745">MDQRQNNNAQKDNIPGTPRFTIHVSDGCRGDFGWLMGVVLGNLFITEANARFRLAVPVLTRALKFSFAFLRFLALWEWSEAERAADDRGFARIAA</sequence>
<name>A0A5B6VHU8_9ROSI</name>
<keyword evidence="2" id="KW-1185">Reference proteome</keyword>
<proteinExistence type="predicted"/>
<comment type="caution">
    <text evidence="1">The sequence shown here is derived from an EMBL/GenBank/DDBJ whole genome shotgun (WGS) entry which is preliminary data.</text>
</comment>
<accession>A0A5B6VHU8</accession>
<dbReference type="AlphaFoldDB" id="A0A5B6VHU8"/>
<reference evidence="1" key="1">
    <citation type="submission" date="2019-08" db="EMBL/GenBank/DDBJ databases">
        <authorList>
            <person name="Liu F."/>
        </authorList>
    </citation>
    <scope>NUCLEOTIDE SEQUENCE [LARGE SCALE GENOMIC DNA]</scope>
    <source>
        <strain evidence="1">PA1801</strain>
        <tissue evidence="1">Leaf</tissue>
    </source>
</reference>